<dbReference type="HOGENOM" id="CLU_054590_3_1_0"/>
<dbReference type="EMBL" id="AP012338">
    <property type="protein sequence ID" value="BAM02540.1"/>
    <property type="molecule type" value="Genomic_DNA"/>
</dbReference>
<feature type="domain" description="Dienelactone hydrolase" evidence="2">
    <location>
        <begin position="59"/>
        <end position="264"/>
    </location>
</feature>
<dbReference type="eggNOG" id="COG0412">
    <property type="taxonomic scope" value="Bacteria"/>
</dbReference>
<evidence type="ECO:0000313" key="4">
    <source>
        <dbReference type="Proteomes" id="UP000007881"/>
    </source>
</evidence>
<gene>
    <name evidence="3" type="ordered locus">PSMK_03810</name>
</gene>
<feature type="signal peptide" evidence="1">
    <location>
        <begin position="1"/>
        <end position="28"/>
    </location>
</feature>
<organism evidence="3 4">
    <name type="scientific">Phycisphaera mikurensis (strain NBRC 102666 / KCTC 22515 / FYK2301M01)</name>
    <dbReference type="NCBI Taxonomy" id="1142394"/>
    <lineage>
        <taxon>Bacteria</taxon>
        <taxon>Pseudomonadati</taxon>
        <taxon>Planctomycetota</taxon>
        <taxon>Phycisphaerae</taxon>
        <taxon>Phycisphaerales</taxon>
        <taxon>Phycisphaeraceae</taxon>
        <taxon>Phycisphaera</taxon>
    </lineage>
</organism>
<reference evidence="3 4" key="1">
    <citation type="submission" date="2012-02" db="EMBL/GenBank/DDBJ databases">
        <title>Complete genome sequence of Phycisphaera mikurensis NBRC 102666.</title>
        <authorList>
            <person name="Ankai A."/>
            <person name="Hosoyama A."/>
            <person name="Terui Y."/>
            <person name="Sekine M."/>
            <person name="Fukai R."/>
            <person name="Kato Y."/>
            <person name="Nakamura S."/>
            <person name="Yamada-Narita S."/>
            <person name="Kawakoshi A."/>
            <person name="Fukunaga Y."/>
            <person name="Yamazaki S."/>
            <person name="Fujita N."/>
        </authorList>
    </citation>
    <scope>NUCLEOTIDE SEQUENCE [LARGE SCALE GENOMIC DNA]</scope>
    <source>
        <strain evidence="4">NBRC 102666 / KCTC 22515 / FYK2301M01</strain>
    </source>
</reference>
<keyword evidence="4" id="KW-1185">Reference proteome</keyword>
<dbReference type="RefSeq" id="WP_014435760.1">
    <property type="nucleotide sequence ID" value="NC_017080.1"/>
</dbReference>
<dbReference type="Pfam" id="PF01738">
    <property type="entry name" value="DLH"/>
    <property type="match status" value="1"/>
</dbReference>
<dbReference type="KEGG" id="phm:PSMK_03810"/>
<feature type="chain" id="PRO_5003629564" description="Dienelactone hydrolase domain-containing protein" evidence="1">
    <location>
        <begin position="29"/>
        <end position="272"/>
    </location>
</feature>
<evidence type="ECO:0000259" key="2">
    <source>
        <dbReference type="Pfam" id="PF01738"/>
    </source>
</evidence>
<dbReference type="Proteomes" id="UP000007881">
    <property type="component" value="Chromosome"/>
</dbReference>
<dbReference type="AlphaFoldDB" id="I0IBA2"/>
<evidence type="ECO:0000256" key="1">
    <source>
        <dbReference type="SAM" id="SignalP"/>
    </source>
</evidence>
<keyword evidence="1" id="KW-0732">Signal</keyword>
<accession>I0IBA2</accession>
<dbReference type="InterPro" id="IPR050261">
    <property type="entry name" value="FrsA_esterase"/>
</dbReference>
<dbReference type="SUPFAM" id="SSF53474">
    <property type="entry name" value="alpha/beta-Hydrolases"/>
    <property type="match status" value="1"/>
</dbReference>
<protein>
    <recommendedName>
        <fullName evidence="2">Dienelactone hydrolase domain-containing protein</fullName>
    </recommendedName>
</protein>
<dbReference type="PANTHER" id="PTHR22946:SF0">
    <property type="entry name" value="DIENELACTONE HYDROLASE DOMAIN-CONTAINING PROTEIN"/>
    <property type="match status" value="1"/>
</dbReference>
<dbReference type="PANTHER" id="PTHR22946">
    <property type="entry name" value="DIENELACTONE HYDROLASE DOMAIN-CONTAINING PROTEIN-RELATED"/>
    <property type="match status" value="1"/>
</dbReference>
<sequence>MSPNLLRRLARPALPAVATWIAALSASAELQRVDVAYENPGGVAATGLLVYDDALTAADEASPGVLVVPEWWGMTAFPVEQAERLAAAGRVAFVADMYGGRQRTDDPEEAGELAGAAKSTGLAELATAALEAFKGTGSVDPANVAAIGFCFGGSTVADLVKARADIVGGASFHGGLSADAAPAESGTYPPLALYHGGADPLVEPEALAGFVEACVAAGVPLTLVSYPEAKHAFTNPAADGYGMEATAYDAGAAGAAFAASDRFLDAVLGAGD</sequence>
<dbReference type="STRING" id="1142394.PSMK_03810"/>
<dbReference type="InterPro" id="IPR002925">
    <property type="entry name" value="Dienelactn_hydro"/>
</dbReference>
<evidence type="ECO:0000313" key="3">
    <source>
        <dbReference type="EMBL" id="BAM02540.1"/>
    </source>
</evidence>
<dbReference type="GO" id="GO:0016787">
    <property type="term" value="F:hydrolase activity"/>
    <property type="evidence" value="ECO:0007669"/>
    <property type="project" value="InterPro"/>
</dbReference>
<dbReference type="InterPro" id="IPR029058">
    <property type="entry name" value="AB_hydrolase_fold"/>
</dbReference>
<dbReference type="OrthoDB" id="9771666at2"/>
<name>I0IBA2_PHYMF</name>
<dbReference type="Gene3D" id="3.40.50.1820">
    <property type="entry name" value="alpha/beta hydrolase"/>
    <property type="match status" value="1"/>
</dbReference>
<proteinExistence type="predicted"/>